<dbReference type="AlphaFoldDB" id="A0A4S4AA36"/>
<dbReference type="NCBIfam" id="TIGR03375">
    <property type="entry name" value="type_I_sec_LssB"/>
    <property type="match status" value="1"/>
</dbReference>
<dbReference type="InterPro" id="IPR005074">
    <property type="entry name" value="Peptidase_C39"/>
</dbReference>
<evidence type="ECO:0000259" key="17">
    <source>
        <dbReference type="PROSITE" id="PS50929"/>
    </source>
</evidence>
<dbReference type="PROSITE" id="PS50893">
    <property type="entry name" value="ABC_TRANSPORTER_2"/>
    <property type="match status" value="1"/>
</dbReference>
<dbReference type="SUPFAM" id="SSF52540">
    <property type="entry name" value="P-loop containing nucleoside triphosphate hydrolases"/>
    <property type="match status" value="1"/>
</dbReference>
<feature type="domain" description="Peptidase C39" evidence="18">
    <location>
        <begin position="49"/>
        <end position="173"/>
    </location>
</feature>
<feature type="transmembrane region" description="Helical" evidence="15">
    <location>
        <begin position="243"/>
        <end position="260"/>
    </location>
</feature>
<comment type="caution">
    <text evidence="19">The sequence shown here is derived from an EMBL/GenBank/DDBJ whole genome shotgun (WGS) entry which is preliminary data.</text>
</comment>
<evidence type="ECO:0000256" key="4">
    <source>
        <dbReference type="ARBA" id="ARBA00022692"/>
    </source>
</evidence>
<dbReference type="InterPro" id="IPR003593">
    <property type="entry name" value="AAA+_ATPase"/>
</dbReference>
<feature type="compositionally biased region" description="Basic and acidic residues" evidence="14">
    <location>
        <begin position="28"/>
        <end position="39"/>
    </location>
</feature>
<dbReference type="GO" id="GO:0008233">
    <property type="term" value="F:peptidase activity"/>
    <property type="evidence" value="ECO:0007669"/>
    <property type="project" value="InterPro"/>
</dbReference>
<keyword evidence="8" id="KW-0067">ATP-binding</keyword>
<dbReference type="GO" id="GO:0005886">
    <property type="term" value="C:plasma membrane"/>
    <property type="evidence" value="ECO:0007669"/>
    <property type="project" value="UniProtKB-SubCell"/>
</dbReference>
<feature type="transmembrane region" description="Helical" evidence="15">
    <location>
        <begin position="209"/>
        <end position="231"/>
    </location>
</feature>
<dbReference type="InterPro" id="IPR027417">
    <property type="entry name" value="P-loop_NTPase"/>
</dbReference>
<dbReference type="PROSITE" id="PS50929">
    <property type="entry name" value="ABC_TM1F"/>
    <property type="match status" value="1"/>
</dbReference>
<evidence type="ECO:0000256" key="12">
    <source>
        <dbReference type="ARBA" id="ARBA00061173"/>
    </source>
</evidence>
<evidence type="ECO:0000256" key="9">
    <source>
        <dbReference type="ARBA" id="ARBA00022989"/>
    </source>
</evidence>
<dbReference type="Gene3D" id="1.20.1560.10">
    <property type="entry name" value="ABC transporter type 1, transmembrane domain"/>
    <property type="match status" value="1"/>
</dbReference>
<keyword evidence="6" id="KW-0547">Nucleotide-binding</keyword>
<evidence type="ECO:0000313" key="20">
    <source>
        <dbReference type="Proteomes" id="UP000307956"/>
    </source>
</evidence>
<feature type="domain" description="ABC transporter" evidence="16">
    <location>
        <begin position="521"/>
        <end position="756"/>
    </location>
</feature>
<evidence type="ECO:0000256" key="2">
    <source>
        <dbReference type="ARBA" id="ARBA00022448"/>
    </source>
</evidence>
<evidence type="ECO:0000256" key="7">
    <source>
        <dbReference type="ARBA" id="ARBA00022801"/>
    </source>
</evidence>
<keyword evidence="5" id="KW-0204">Cytolysis</keyword>
<evidence type="ECO:0000256" key="8">
    <source>
        <dbReference type="ARBA" id="ARBA00022840"/>
    </source>
</evidence>
<dbReference type="GO" id="GO:0005524">
    <property type="term" value="F:ATP binding"/>
    <property type="evidence" value="ECO:0007669"/>
    <property type="project" value="UniProtKB-KW"/>
</dbReference>
<dbReference type="OrthoDB" id="8554730at2"/>
<evidence type="ECO:0000256" key="6">
    <source>
        <dbReference type="ARBA" id="ARBA00022741"/>
    </source>
</evidence>
<keyword evidence="4 15" id="KW-0812">Transmembrane</keyword>
<evidence type="ECO:0000256" key="11">
    <source>
        <dbReference type="ARBA" id="ARBA00055355"/>
    </source>
</evidence>
<dbReference type="InterPro" id="IPR017750">
    <property type="entry name" value="ATPase_T1SS"/>
</dbReference>
<dbReference type="InterPro" id="IPR003439">
    <property type="entry name" value="ABC_transporter-like_ATP-bd"/>
</dbReference>
<evidence type="ECO:0000256" key="5">
    <source>
        <dbReference type="ARBA" id="ARBA00022735"/>
    </source>
</evidence>
<proteinExistence type="inferred from homology"/>
<comment type="function">
    <text evidence="11">Involved in the export of calmodulin-sensitive adenylate cyclase-hemolysin (cyclolysin).</text>
</comment>
<comment type="similarity">
    <text evidence="12">Belongs to the ABC transporter superfamily. Cyclolysin exporter (TC 3.A.1.109.2) family.</text>
</comment>
<dbReference type="CDD" id="cd03245">
    <property type="entry name" value="ABCC_bacteriocin_exporters"/>
    <property type="match status" value="1"/>
</dbReference>
<protein>
    <recommendedName>
        <fullName evidence="13">Cyclolysin secretion/processing ATP-binding protein CyaB</fullName>
    </recommendedName>
</protein>
<dbReference type="Proteomes" id="UP000307956">
    <property type="component" value="Unassembled WGS sequence"/>
</dbReference>
<dbReference type="GO" id="GO:0015421">
    <property type="term" value="F:ABC-type oligopeptide transporter activity"/>
    <property type="evidence" value="ECO:0007669"/>
    <property type="project" value="TreeGrafter"/>
</dbReference>
<evidence type="ECO:0000256" key="10">
    <source>
        <dbReference type="ARBA" id="ARBA00023136"/>
    </source>
</evidence>
<evidence type="ECO:0000256" key="15">
    <source>
        <dbReference type="SAM" id="Phobius"/>
    </source>
</evidence>
<keyword evidence="3" id="KW-1003">Cell membrane</keyword>
<dbReference type="PANTHER" id="PTHR43394:SF1">
    <property type="entry name" value="ATP-BINDING CASSETTE SUB-FAMILY B MEMBER 10, MITOCHONDRIAL"/>
    <property type="match status" value="1"/>
</dbReference>
<dbReference type="CDD" id="cd02421">
    <property type="entry name" value="Peptidase_C39_likeD"/>
    <property type="match status" value="1"/>
</dbReference>
<dbReference type="Gene3D" id="3.40.50.300">
    <property type="entry name" value="P-loop containing nucleotide triphosphate hydrolases"/>
    <property type="match status" value="1"/>
</dbReference>
<feature type="transmembrane region" description="Helical" evidence="15">
    <location>
        <begin position="344"/>
        <end position="362"/>
    </location>
</feature>
<dbReference type="FunFam" id="3.40.50.300:FF:000299">
    <property type="entry name" value="ABC transporter ATP-binding protein/permease"/>
    <property type="match status" value="1"/>
</dbReference>
<name>A0A4S4AA36_9RHOO</name>
<keyword evidence="20" id="KW-1185">Reference proteome</keyword>
<keyword evidence="9 15" id="KW-1133">Transmembrane helix</keyword>
<evidence type="ECO:0000259" key="18">
    <source>
        <dbReference type="PROSITE" id="PS50990"/>
    </source>
</evidence>
<dbReference type="GO" id="GO:0006508">
    <property type="term" value="P:proteolysis"/>
    <property type="evidence" value="ECO:0007669"/>
    <property type="project" value="InterPro"/>
</dbReference>
<dbReference type="SUPFAM" id="SSF90123">
    <property type="entry name" value="ABC transporter transmembrane region"/>
    <property type="match status" value="1"/>
</dbReference>
<sequence>MRTPCESSQPARHLAWSAGAGCPEWEAVLKNDEPNDPKRGTPGTGDAHHTAPAPDSLLECLVLVTRAHGGTLTREAALAGLPVDAAGLTPSLFGRAAQRAGMTSKIVAAPLEDLNDALAPTVLLLADNHACILVGWDEARTTARVAFPELGEAVVDVPQADLAARYAGRAIYVRPRYRFDARSPTVRAVRGQHWFWGTIGENRALYRDVLVAALLINLFALAMPLFVMNVYDRVVPNNAVETLWVLSAGVLVVLLGDLALRTMRGHFVDLAGSRADVKLSARIMERVLGLRMEERPASAGSFAANLRAFESVRDFISSATVVAFIDVPFAVIFLVVIGWIAWPLVLPFVVGVVVLLFYALAVQGKMHELAETTYRAGAQRNATLVEGLVGMETLKALGAEAPVQRKWERSAALLARVGAQLRLLSASATNGAMWMQQTVSVVVILVGVYLIGEGELTMGGLIACYMLSSRAMAPIGQVAGLLVQYHNAATSLASLDALMGQAVERPEESNFISRPTLHGAIEFRDVSFHYPGQETLALRNVSLRIQPGEHIAILGRIGSGKTTLEKLILGLYRPTGGAVLIDGVDVRQLDPAELRRNIGYVAQDTVLFYGTLRENIAMAAPLADDAAVLRAAETAGILDFVNSHPQGFDMLVGERGESLSGGQRQGVAVARALINHPPVLLLDEPTSSMDHSSEEEIKRRLAEYARGHTMIVVTHRTSLLDLVARIIVIDGGRIVADGPKAQVVEALRQGRIGRAGS</sequence>
<feature type="region of interest" description="Disordered" evidence="14">
    <location>
        <begin position="28"/>
        <end position="51"/>
    </location>
</feature>
<dbReference type="InterPro" id="IPR011527">
    <property type="entry name" value="ABC1_TM_dom"/>
</dbReference>
<organism evidence="19 20">
    <name type="scientific">Pseudothauera rhizosphaerae</name>
    <dbReference type="NCBI Taxonomy" id="2565932"/>
    <lineage>
        <taxon>Bacteria</taxon>
        <taxon>Pseudomonadati</taxon>
        <taxon>Pseudomonadota</taxon>
        <taxon>Betaproteobacteria</taxon>
        <taxon>Rhodocyclales</taxon>
        <taxon>Zoogloeaceae</taxon>
        <taxon>Pseudothauera</taxon>
    </lineage>
</organism>
<evidence type="ECO:0000259" key="16">
    <source>
        <dbReference type="PROSITE" id="PS50893"/>
    </source>
</evidence>
<keyword evidence="2" id="KW-0813">Transport</keyword>
<evidence type="ECO:0000256" key="13">
    <source>
        <dbReference type="ARBA" id="ARBA00072252"/>
    </source>
</evidence>
<dbReference type="InterPro" id="IPR039421">
    <property type="entry name" value="Type_1_exporter"/>
</dbReference>
<dbReference type="Pfam" id="PF00664">
    <property type="entry name" value="ABC_membrane"/>
    <property type="match status" value="1"/>
</dbReference>
<dbReference type="Pfam" id="PF00005">
    <property type="entry name" value="ABC_tran"/>
    <property type="match status" value="1"/>
</dbReference>
<evidence type="ECO:0000256" key="3">
    <source>
        <dbReference type="ARBA" id="ARBA00022475"/>
    </source>
</evidence>
<keyword evidence="10 15" id="KW-0472">Membrane</keyword>
<dbReference type="PROSITE" id="PS50990">
    <property type="entry name" value="PEPTIDASE_C39"/>
    <property type="match status" value="1"/>
</dbReference>
<reference evidence="19 20" key="1">
    <citation type="submission" date="2019-04" db="EMBL/GenBank/DDBJ databases">
        <title>Azoarcus rhizosphaerae sp. nov. isolated from rhizosphere of Ficus religiosa.</title>
        <authorList>
            <person name="Lin S.-Y."/>
            <person name="Hameed A."/>
            <person name="Hsu Y.-H."/>
            <person name="Young C.-C."/>
        </authorList>
    </citation>
    <scope>NUCLEOTIDE SEQUENCE [LARGE SCALE GENOMIC DNA]</scope>
    <source>
        <strain evidence="19 20">CC-YHH848</strain>
    </source>
</reference>
<gene>
    <name evidence="19" type="ORF">E6O51_21225</name>
</gene>
<feature type="transmembrane region" description="Helical" evidence="15">
    <location>
        <begin position="432"/>
        <end position="452"/>
    </location>
</feature>
<evidence type="ECO:0000256" key="1">
    <source>
        <dbReference type="ARBA" id="ARBA00004651"/>
    </source>
</evidence>
<feature type="transmembrane region" description="Helical" evidence="15">
    <location>
        <begin position="315"/>
        <end position="338"/>
    </location>
</feature>
<evidence type="ECO:0000313" key="19">
    <source>
        <dbReference type="EMBL" id="THF54989.1"/>
    </source>
</evidence>
<dbReference type="InterPro" id="IPR036640">
    <property type="entry name" value="ABC1_TM_sf"/>
</dbReference>
<dbReference type="CDD" id="cd18587">
    <property type="entry name" value="ABC_6TM_LapB_like"/>
    <property type="match status" value="1"/>
</dbReference>
<dbReference type="GO" id="GO:0031640">
    <property type="term" value="P:killing of cells of another organism"/>
    <property type="evidence" value="ECO:0007669"/>
    <property type="project" value="UniProtKB-KW"/>
</dbReference>
<feature type="domain" description="ABC transmembrane type-1" evidence="17">
    <location>
        <begin position="209"/>
        <end position="487"/>
    </location>
</feature>
<dbReference type="Gene3D" id="3.90.70.10">
    <property type="entry name" value="Cysteine proteinases"/>
    <property type="match status" value="1"/>
</dbReference>
<accession>A0A4S4AA36</accession>
<keyword evidence="5" id="KW-0354">Hemolysis</keyword>
<dbReference type="SMART" id="SM00382">
    <property type="entry name" value="AAA"/>
    <property type="match status" value="1"/>
</dbReference>
<comment type="subcellular location">
    <subcellularLocation>
        <location evidence="1">Cell membrane</location>
        <topology evidence="1">Multi-pass membrane protein</topology>
    </subcellularLocation>
</comment>
<dbReference type="GO" id="GO:0016887">
    <property type="term" value="F:ATP hydrolysis activity"/>
    <property type="evidence" value="ECO:0007669"/>
    <property type="project" value="InterPro"/>
</dbReference>
<dbReference type="EMBL" id="SSOD01000027">
    <property type="protein sequence ID" value="THF54989.1"/>
    <property type="molecule type" value="Genomic_DNA"/>
</dbReference>
<dbReference type="PANTHER" id="PTHR43394">
    <property type="entry name" value="ATP-DEPENDENT PERMEASE MDL1, MITOCHONDRIAL"/>
    <property type="match status" value="1"/>
</dbReference>
<evidence type="ECO:0000256" key="14">
    <source>
        <dbReference type="SAM" id="MobiDB-lite"/>
    </source>
</evidence>
<keyword evidence="7" id="KW-0378">Hydrolase</keyword>